<dbReference type="EMBL" id="WIXE01023867">
    <property type="protein sequence ID" value="KAK5966122.1"/>
    <property type="molecule type" value="Genomic_DNA"/>
</dbReference>
<accession>A0AAN8IEH5</accession>
<evidence type="ECO:0000313" key="2">
    <source>
        <dbReference type="EMBL" id="KAK5966122.1"/>
    </source>
</evidence>
<gene>
    <name evidence="2" type="ORF">GCK32_020365</name>
</gene>
<evidence type="ECO:0000256" key="1">
    <source>
        <dbReference type="SAM" id="MobiDB-lite"/>
    </source>
</evidence>
<evidence type="ECO:0000313" key="3">
    <source>
        <dbReference type="Proteomes" id="UP001331761"/>
    </source>
</evidence>
<reference evidence="2 3" key="1">
    <citation type="submission" date="2019-10" db="EMBL/GenBank/DDBJ databases">
        <title>Assembly and Annotation for the nematode Trichostrongylus colubriformis.</title>
        <authorList>
            <person name="Martin J."/>
        </authorList>
    </citation>
    <scope>NUCLEOTIDE SEQUENCE [LARGE SCALE GENOMIC DNA]</scope>
    <source>
        <strain evidence="2">G859</strain>
        <tissue evidence="2">Whole worm</tissue>
    </source>
</reference>
<organism evidence="2 3">
    <name type="scientific">Trichostrongylus colubriformis</name>
    <name type="common">Black scour worm</name>
    <dbReference type="NCBI Taxonomy" id="6319"/>
    <lineage>
        <taxon>Eukaryota</taxon>
        <taxon>Metazoa</taxon>
        <taxon>Ecdysozoa</taxon>
        <taxon>Nematoda</taxon>
        <taxon>Chromadorea</taxon>
        <taxon>Rhabditida</taxon>
        <taxon>Rhabditina</taxon>
        <taxon>Rhabditomorpha</taxon>
        <taxon>Strongyloidea</taxon>
        <taxon>Trichostrongylidae</taxon>
        <taxon>Trichostrongylus</taxon>
    </lineage>
</organism>
<dbReference type="Proteomes" id="UP001331761">
    <property type="component" value="Unassembled WGS sequence"/>
</dbReference>
<comment type="caution">
    <text evidence="2">The sequence shown here is derived from an EMBL/GenBank/DDBJ whole genome shotgun (WGS) entry which is preliminary data.</text>
</comment>
<protein>
    <submittedName>
        <fullName evidence="2">Uncharacterized protein</fullName>
    </submittedName>
</protein>
<dbReference type="AlphaFoldDB" id="A0AAN8IEH5"/>
<sequence length="137" mass="15464">MTTASRFHIATSPVMTKFCETRPSPTMRRNEKIRALARSVQEITESEEEDDSQYAKDPLLMVRCCRHFTSKRLARGLSDPCIRRPSFGSQPLSPKIEEETLVLPPIPEAATPGTPVMPNKEMEEDNENNDLDSSQKS</sequence>
<proteinExistence type="predicted"/>
<name>A0AAN8IEH5_TRICO</name>
<feature type="region of interest" description="Disordered" evidence="1">
    <location>
        <begin position="104"/>
        <end position="137"/>
    </location>
</feature>
<keyword evidence="3" id="KW-1185">Reference proteome</keyword>